<organism evidence="6 7">
    <name type="scientific">Aureobasidium pullulans</name>
    <name type="common">Black yeast</name>
    <name type="synonym">Pullularia pullulans</name>
    <dbReference type="NCBI Taxonomy" id="5580"/>
    <lineage>
        <taxon>Eukaryota</taxon>
        <taxon>Fungi</taxon>
        <taxon>Dikarya</taxon>
        <taxon>Ascomycota</taxon>
        <taxon>Pezizomycotina</taxon>
        <taxon>Dothideomycetes</taxon>
        <taxon>Dothideomycetidae</taxon>
        <taxon>Dothideales</taxon>
        <taxon>Saccotheciaceae</taxon>
        <taxon>Aureobasidium</taxon>
    </lineage>
</organism>
<dbReference type="AlphaFoldDB" id="A0A4S8RY03"/>
<feature type="domain" description="NADH:flavin oxidoreductase/NADH oxidase N-terminal" evidence="5">
    <location>
        <begin position="52"/>
        <end position="388"/>
    </location>
</feature>
<dbReference type="EMBL" id="QZAF01001031">
    <property type="protein sequence ID" value="THV63807.1"/>
    <property type="molecule type" value="Genomic_DNA"/>
</dbReference>
<evidence type="ECO:0000256" key="3">
    <source>
        <dbReference type="ARBA" id="ARBA00022643"/>
    </source>
</evidence>
<dbReference type="InterPro" id="IPR013785">
    <property type="entry name" value="Aldolase_TIM"/>
</dbReference>
<evidence type="ECO:0000256" key="2">
    <source>
        <dbReference type="ARBA" id="ARBA00022630"/>
    </source>
</evidence>
<dbReference type="GO" id="GO:0016491">
    <property type="term" value="F:oxidoreductase activity"/>
    <property type="evidence" value="ECO:0007669"/>
    <property type="project" value="UniProtKB-KW"/>
</dbReference>
<gene>
    <name evidence="6" type="ORF">D6D28_10381</name>
</gene>
<dbReference type="InterPro" id="IPR051799">
    <property type="entry name" value="NADH_flavin_oxidoreductase"/>
</dbReference>
<proteinExistence type="inferred from homology"/>
<dbReference type="GO" id="GO:0010181">
    <property type="term" value="F:FMN binding"/>
    <property type="evidence" value="ECO:0007669"/>
    <property type="project" value="InterPro"/>
</dbReference>
<dbReference type="Proteomes" id="UP000304951">
    <property type="component" value="Unassembled WGS sequence"/>
</dbReference>
<dbReference type="PANTHER" id="PTHR43656">
    <property type="entry name" value="BINDING OXIDOREDUCTASE, PUTATIVE (AFU_ORTHOLOGUE AFUA_2G08260)-RELATED"/>
    <property type="match status" value="1"/>
</dbReference>
<dbReference type="InterPro" id="IPR001155">
    <property type="entry name" value="OxRdtase_FMN_N"/>
</dbReference>
<evidence type="ECO:0000313" key="6">
    <source>
        <dbReference type="EMBL" id="THV63807.1"/>
    </source>
</evidence>
<name>A0A4S8RY03_AURPU</name>
<evidence type="ECO:0000256" key="1">
    <source>
        <dbReference type="ARBA" id="ARBA00005979"/>
    </source>
</evidence>
<protein>
    <submittedName>
        <fullName evidence="6">NADPH dehydrogenase</fullName>
    </submittedName>
</protein>
<keyword evidence="3" id="KW-0288">FMN</keyword>
<feature type="non-terminal residue" evidence="6">
    <location>
        <position position="1"/>
    </location>
</feature>
<dbReference type="SUPFAM" id="SSF51395">
    <property type="entry name" value="FMN-linked oxidoreductases"/>
    <property type="match status" value="1"/>
</dbReference>
<dbReference type="Pfam" id="PF00724">
    <property type="entry name" value="Oxidored_FMN"/>
    <property type="match status" value="1"/>
</dbReference>
<accession>A0A4S8RY03</accession>
<dbReference type="Gene3D" id="3.20.20.70">
    <property type="entry name" value="Aldolase class I"/>
    <property type="match status" value="1"/>
</dbReference>
<evidence type="ECO:0000259" key="5">
    <source>
        <dbReference type="Pfam" id="PF00724"/>
    </source>
</evidence>
<evidence type="ECO:0000313" key="7">
    <source>
        <dbReference type="Proteomes" id="UP000304951"/>
    </source>
</evidence>
<sequence>TEKKIKGDQYRCGIVTEIFEILIIGIVNNTSNIMSEIGEVATSLTLPSGLVLPNRLVKAAMAESLAKNGRAGPELVKVYEKWGQGEWGAIMTGNVMVDERCMGSPQDTTVQSKNSVEIDTWQRIARGIKAKGALALMQINHPGRQSPAGAGSRGFLQKNLAPSAVSLNFGTGVVVKTLVKVLFGTPAEMSTIQIQTLINQFADAAKFAQQVGFDGVTIHAAHGYLLSDFLSPKTNTRTDAYGGTPEKRARVIVEIIEAIREVVSTNFSISVKMNSSDQQYDAGSDAVLKQVDVLVSHGVDFLEISGGSYENPRMMRGDEVPAKSERTQKREAFFLDFALAVRERHPDLHLMLTGGFRTRTGINSALQTKGCDMIGIGRPAATVPDFPHSVIGIGAKRDISDAEAGLQMQKVETPWLLKQLPFPELQRVLIGGAETMHYGQKIGEMAKA</sequence>
<comment type="similarity">
    <text evidence="1">Belongs to the NADH:flavin oxidoreductase/NADH oxidase family.</text>
</comment>
<comment type="caution">
    <text evidence="6">The sequence shown here is derived from an EMBL/GenBank/DDBJ whole genome shotgun (WGS) entry which is preliminary data.</text>
</comment>
<dbReference type="PANTHER" id="PTHR43656:SF2">
    <property type="entry name" value="BINDING OXIDOREDUCTASE, PUTATIVE (AFU_ORTHOLOGUE AFUA_2G08260)-RELATED"/>
    <property type="match status" value="1"/>
</dbReference>
<evidence type="ECO:0000256" key="4">
    <source>
        <dbReference type="ARBA" id="ARBA00023002"/>
    </source>
</evidence>
<keyword evidence="2" id="KW-0285">Flavoprotein</keyword>
<reference evidence="6 7" key="1">
    <citation type="submission" date="2018-10" db="EMBL/GenBank/DDBJ databases">
        <title>Fifty Aureobasidium pullulans genomes reveal a recombining polyextremotolerant generalist.</title>
        <authorList>
            <person name="Gostincar C."/>
            <person name="Turk M."/>
            <person name="Zajc J."/>
            <person name="Gunde-Cimerman N."/>
        </authorList>
    </citation>
    <scope>NUCLEOTIDE SEQUENCE [LARGE SCALE GENOMIC DNA]</scope>
    <source>
        <strain evidence="6 7">EXF-11900</strain>
    </source>
</reference>
<keyword evidence="4" id="KW-0560">Oxidoreductase</keyword>